<evidence type="ECO:0000256" key="3">
    <source>
        <dbReference type="ARBA" id="ARBA00022475"/>
    </source>
</evidence>
<dbReference type="InterPro" id="IPR000719">
    <property type="entry name" value="Prot_kinase_dom"/>
</dbReference>
<dbReference type="Proteomes" id="UP000187203">
    <property type="component" value="Unassembled WGS sequence"/>
</dbReference>
<keyword evidence="14" id="KW-1133">Transmembrane helix</keyword>
<evidence type="ECO:0000256" key="11">
    <source>
        <dbReference type="ARBA" id="ARBA00023180"/>
    </source>
</evidence>
<dbReference type="FunFam" id="1.10.510.10:FF:000060">
    <property type="entry name" value="G-type lectin S-receptor-like serine/threonine-protein kinase"/>
    <property type="match status" value="1"/>
</dbReference>
<keyword evidence="19" id="KW-1185">Reference proteome</keyword>
<feature type="transmembrane region" description="Helical" evidence="14">
    <location>
        <begin position="423"/>
        <end position="448"/>
    </location>
</feature>
<evidence type="ECO:0000259" key="17">
    <source>
        <dbReference type="PROSITE" id="PS50948"/>
    </source>
</evidence>
<evidence type="ECO:0000256" key="12">
    <source>
        <dbReference type="ARBA" id="ARBA00047899"/>
    </source>
</evidence>
<dbReference type="Pfam" id="PF07714">
    <property type="entry name" value="PK_Tyr_Ser-Thr"/>
    <property type="match status" value="2"/>
</dbReference>
<dbReference type="InterPro" id="IPR001480">
    <property type="entry name" value="Bulb-type_lectin_dom"/>
</dbReference>
<accession>A0A1R3H913</accession>
<evidence type="ECO:0000256" key="8">
    <source>
        <dbReference type="ARBA" id="ARBA00022777"/>
    </source>
</evidence>
<keyword evidence="3" id="KW-1003">Cell membrane</keyword>
<feature type="domain" description="Apple" evidence="17">
    <location>
        <begin position="1045"/>
        <end position="1130"/>
    </location>
</feature>
<keyword evidence="4" id="KW-0723">Serine/threonine-protein kinase</keyword>
<gene>
    <name evidence="18" type="ORF">COLO4_30394</name>
</gene>
<dbReference type="CDD" id="cd00028">
    <property type="entry name" value="B_lectin"/>
    <property type="match status" value="2"/>
</dbReference>
<evidence type="ECO:0000256" key="1">
    <source>
        <dbReference type="ARBA" id="ARBA00004251"/>
    </source>
</evidence>
<dbReference type="EC" id="2.7.11.1" evidence="2"/>
<name>A0A1R3H913_9ROSI</name>
<dbReference type="FunFam" id="3.30.200.20:FF:000195">
    <property type="entry name" value="G-type lectin S-receptor-like serine/threonine-protein kinase"/>
    <property type="match status" value="2"/>
</dbReference>
<keyword evidence="8" id="KW-0418">Kinase</keyword>
<evidence type="ECO:0000256" key="5">
    <source>
        <dbReference type="ARBA" id="ARBA00022679"/>
    </source>
</evidence>
<feature type="domain" description="Bulb-type lectin" evidence="16">
    <location>
        <begin position="36"/>
        <end position="173"/>
    </location>
</feature>
<protein>
    <recommendedName>
        <fullName evidence="2">non-specific serine/threonine protein kinase</fullName>
        <ecNumber evidence="2">2.7.11.1</ecNumber>
    </recommendedName>
</protein>
<dbReference type="SMART" id="SM00473">
    <property type="entry name" value="PAN_AP"/>
    <property type="match status" value="2"/>
</dbReference>
<organism evidence="18 19">
    <name type="scientific">Corchorus olitorius</name>
    <dbReference type="NCBI Taxonomy" id="93759"/>
    <lineage>
        <taxon>Eukaryota</taxon>
        <taxon>Viridiplantae</taxon>
        <taxon>Streptophyta</taxon>
        <taxon>Embryophyta</taxon>
        <taxon>Tracheophyta</taxon>
        <taxon>Spermatophyta</taxon>
        <taxon>Magnoliopsida</taxon>
        <taxon>eudicotyledons</taxon>
        <taxon>Gunneridae</taxon>
        <taxon>Pentapetalae</taxon>
        <taxon>rosids</taxon>
        <taxon>malvids</taxon>
        <taxon>Malvales</taxon>
        <taxon>Malvaceae</taxon>
        <taxon>Grewioideae</taxon>
        <taxon>Apeibeae</taxon>
        <taxon>Corchorus</taxon>
    </lineage>
</organism>
<comment type="catalytic activity">
    <reaction evidence="13">
        <text>L-seryl-[protein] + ATP = O-phospho-L-seryl-[protein] + ADP + H(+)</text>
        <dbReference type="Rhea" id="RHEA:17989"/>
        <dbReference type="Rhea" id="RHEA-COMP:9863"/>
        <dbReference type="Rhea" id="RHEA-COMP:11604"/>
        <dbReference type="ChEBI" id="CHEBI:15378"/>
        <dbReference type="ChEBI" id="CHEBI:29999"/>
        <dbReference type="ChEBI" id="CHEBI:30616"/>
        <dbReference type="ChEBI" id="CHEBI:83421"/>
        <dbReference type="ChEBI" id="CHEBI:456216"/>
        <dbReference type="EC" id="2.7.11.1"/>
    </reaction>
</comment>
<keyword evidence="14" id="KW-0812">Transmembrane</keyword>
<evidence type="ECO:0000256" key="2">
    <source>
        <dbReference type="ARBA" id="ARBA00012513"/>
    </source>
</evidence>
<evidence type="ECO:0000256" key="6">
    <source>
        <dbReference type="ARBA" id="ARBA00022729"/>
    </source>
</evidence>
<feature type="transmembrane region" description="Helical" evidence="14">
    <location>
        <begin position="1137"/>
        <end position="1159"/>
    </location>
</feature>
<dbReference type="InterPro" id="IPR001245">
    <property type="entry name" value="Ser-Thr/Tyr_kinase_cat_dom"/>
</dbReference>
<dbReference type="SUPFAM" id="SSF51110">
    <property type="entry name" value="alpha-D-mannose-specific plant lectins"/>
    <property type="match status" value="2"/>
</dbReference>
<keyword evidence="9" id="KW-0067">ATP-binding</keyword>
<dbReference type="Gene3D" id="3.30.200.20">
    <property type="entry name" value="Phosphorylase Kinase, domain 1"/>
    <property type="match status" value="2"/>
</dbReference>
<evidence type="ECO:0000313" key="18">
    <source>
        <dbReference type="EMBL" id="OMO66736.1"/>
    </source>
</evidence>
<dbReference type="PROSITE" id="PS50927">
    <property type="entry name" value="BULB_LECTIN"/>
    <property type="match status" value="2"/>
</dbReference>
<dbReference type="PROSITE" id="PS50011">
    <property type="entry name" value="PROTEIN_KINASE_DOM"/>
    <property type="match status" value="2"/>
</dbReference>
<evidence type="ECO:0000256" key="7">
    <source>
        <dbReference type="ARBA" id="ARBA00022741"/>
    </source>
</evidence>
<evidence type="ECO:0000259" key="16">
    <source>
        <dbReference type="PROSITE" id="PS50927"/>
    </source>
</evidence>
<dbReference type="PROSITE" id="PS50948">
    <property type="entry name" value="PAN"/>
    <property type="match status" value="2"/>
</dbReference>
<keyword evidence="7" id="KW-0547">Nucleotide-binding</keyword>
<evidence type="ECO:0000256" key="4">
    <source>
        <dbReference type="ARBA" id="ARBA00022527"/>
    </source>
</evidence>
<feature type="domain" description="Protein kinase" evidence="15">
    <location>
        <begin position="1217"/>
        <end position="1496"/>
    </location>
</feature>
<dbReference type="GO" id="GO:0004674">
    <property type="term" value="F:protein serine/threonine kinase activity"/>
    <property type="evidence" value="ECO:0007669"/>
    <property type="project" value="UniProtKB-KW"/>
</dbReference>
<dbReference type="STRING" id="93759.A0A1R3H913"/>
<dbReference type="InterPro" id="IPR008271">
    <property type="entry name" value="Ser/Thr_kinase_AS"/>
</dbReference>
<evidence type="ECO:0000256" key="10">
    <source>
        <dbReference type="ARBA" id="ARBA00023157"/>
    </source>
</evidence>
<sequence length="1538" mass="172771">MNPFLGYQWPLMEAKKLVLLTFSFLLLLNDHSYFAKDTIRQGQQLQGDEQLSSGIFKLGFFFPPYANSGSYLGIWYSDSNYNKDNPYITVQGYVDQPVWVANRDNPVLGDAFNGILALDEHCNLKILSADKREIITLYSATELAPINASATLRADGNFVLSQLNLDGSIRRVLWQSFDYPTDTLLPGMKLGINFKTGHSWFLTSWKSLRSPGRGSFTFGIDPNGTRQFKIWWHRQVSWTSGPWQANISKFSNDFGGSADLGYNFSYILNENETYMTYNITGDTTTFPRLRLGSGLGAGITVYSKGGSFLTLLCLYRDSPDHGCLEQKLPECRSKNSFSGFHMTKGVMLTKGFKFSDSENLTYFGCKAKCLSNCSCFAFATVYEDDTGCEIWSSEAIFRKSASEYDGRAREINSLNLEVKQNKWWMWVTILVGGLMVIPSFCSICYVIWRKCRAKGAAEIKERILLNELGGNPMPSFSSGKPKIQKKDGNELCIFSFESIAVATSYFSMENQLGRGGFGPVYKGNLSDGRQVAIKRLSRNSGQGMVEFKNEAILIAKLQHTNLVRLLGFCIQGEERILVYEYMQNKSLDSFLFEVVSGRKNGGCYHSEHPISLTGYAWQLWNEGKGLELVDSTLDETLAHNEILRCIHIGLLCVQDHAIDRPTMSDVVSMLSNESLLLPAPKQPAFFINARIAEQGYDGKLSSSNFQAFSIAKQRVKITYLANCMAANGRQKLVLLITLLFLLLQCDHSYSAPDTISQGQQLRYGDKLSSASGIFKLGFSGPRSFASGSYLGIWYIDQTYYDEPVWLANRDNPVLSDLAIKAILALDENCNLKILSGAHHEREIITLYSASGSVKNASATLQDDGNFVLSQLNSDGSKGRVLWQSFDYPTDTFLPGMKLGINLKTGFGWSLTSPRSYESPARGSFTLGIDPNGINQLIMLWRGRIYWRSVPNWQPNVSNYYDDSDLHSYQFQFSYVANENERYVTYNITSTGEDNIYPRLRLDGWGSIKVDSSSFSNFPLFSCGVVDALDFFHVNKGCAKQEFPSCWIHRPKFGLQFGSMSTSGFKFSESENLTLYDCEAKCLSNCSCVAYASASDKLKTGCEIWSSEANFRGPVSEDYRDVRSIYIIRVEKNKGWKLLTILVGLVMVLPSLCSFGYLIWKKCTAKGSAEVKQRILLNELGGTAMPTLSFGRPKRQKNDRNELCVFSFESIAVATSYFSTANKLGQGGFGPVYKGILSDGREVAIKRLSRSSGQGMEEFKKEAILIAKLQHTNLVRLLGFCIQADEKILVYEYMPNKSLDSFLFDCNNKKMLNWKKRFIIIDGIAQGLLYLHKYSRLRVIHRDLKASNILLDEEMKPKISDFGMARIFELNEFEANTNRVVGTYGYMSPEYAFHGLVSVKTDVFSFGVLILEVASGRKNGSCYHSEHPLSLTGYAWQLWNEGKGFKLVDPALEEDESLAQNEILRCIHIGLLCVQDHAIDRPTMSDVVSMLSNESVLLPPPKQPAFFINSTIRKEKDAPENKFEKCSINYVSISVMEAR</sequence>
<dbReference type="SMART" id="SM00220">
    <property type="entry name" value="S_TKc"/>
    <property type="match status" value="1"/>
</dbReference>
<dbReference type="GO" id="GO:0005524">
    <property type="term" value="F:ATP binding"/>
    <property type="evidence" value="ECO:0007669"/>
    <property type="project" value="UniProtKB-KW"/>
</dbReference>
<dbReference type="Gene3D" id="2.90.10.10">
    <property type="entry name" value="Bulb-type lectin domain"/>
    <property type="match status" value="2"/>
</dbReference>
<keyword evidence="10" id="KW-1015">Disulfide bond</keyword>
<keyword evidence="6" id="KW-0732">Signal</keyword>
<evidence type="ECO:0000256" key="9">
    <source>
        <dbReference type="ARBA" id="ARBA00022840"/>
    </source>
</evidence>
<dbReference type="CDD" id="cd01098">
    <property type="entry name" value="PAN_AP_plant"/>
    <property type="match status" value="1"/>
</dbReference>
<comment type="caution">
    <text evidence="18">The sequence shown here is derived from an EMBL/GenBank/DDBJ whole genome shotgun (WGS) entry which is preliminary data.</text>
</comment>
<evidence type="ECO:0000259" key="15">
    <source>
        <dbReference type="PROSITE" id="PS50011"/>
    </source>
</evidence>
<dbReference type="SMART" id="SM00108">
    <property type="entry name" value="B_lectin"/>
    <property type="match status" value="2"/>
</dbReference>
<dbReference type="PANTHER" id="PTHR27002">
    <property type="entry name" value="RECEPTOR-LIKE SERINE/THREONINE-PROTEIN KINASE SD1-8"/>
    <property type="match status" value="1"/>
</dbReference>
<dbReference type="GO" id="GO:0005886">
    <property type="term" value="C:plasma membrane"/>
    <property type="evidence" value="ECO:0007669"/>
    <property type="project" value="UniProtKB-SubCell"/>
</dbReference>
<dbReference type="Pfam" id="PF08276">
    <property type="entry name" value="PAN_2"/>
    <property type="match status" value="2"/>
</dbReference>
<dbReference type="Gene3D" id="1.10.510.10">
    <property type="entry name" value="Transferase(Phosphotransferase) domain 1"/>
    <property type="match status" value="2"/>
</dbReference>
<dbReference type="SUPFAM" id="SSF56112">
    <property type="entry name" value="Protein kinase-like (PK-like)"/>
    <property type="match status" value="2"/>
</dbReference>
<comment type="subcellular location">
    <subcellularLocation>
        <location evidence="1">Cell membrane</location>
        <topology evidence="1">Single-pass type I membrane protein</topology>
    </subcellularLocation>
</comment>
<dbReference type="PROSITE" id="PS00108">
    <property type="entry name" value="PROTEIN_KINASE_ST"/>
    <property type="match status" value="1"/>
</dbReference>
<dbReference type="EMBL" id="AWUE01020726">
    <property type="protein sequence ID" value="OMO66736.1"/>
    <property type="molecule type" value="Genomic_DNA"/>
</dbReference>
<dbReference type="CDD" id="cd14066">
    <property type="entry name" value="STKc_IRAK"/>
    <property type="match status" value="1"/>
</dbReference>
<keyword evidence="11" id="KW-0325">Glycoprotein</keyword>
<dbReference type="InterPro" id="IPR003609">
    <property type="entry name" value="Pan_app"/>
</dbReference>
<comment type="catalytic activity">
    <reaction evidence="12">
        <text>L-threonyl-[protein] + ATP = O-phospho-L-threonyl-[protein] + ADP + H(+)</text>
        <dbReference type="Rhea" id="RHEA:46608"/>
        <dbReference type="Rhea" id="RHEA-COMP:11060"/>
        <dbReference type="Rhea" id="RHEA-COMP:11605"/>
        <dbReference type="ChEBI" id="CHEBI:15378"/>
        <dbReference type="ChEBI" id="CHEBI:30013"/>
        <dbReference type="ChEBI" id="CHEBI:30616"/>
        <dbReference type="ChEBI" id="CHEBI:61977"/>
        <dbReference type="ChEBI" id="CHEBI:456216"/>
        <dbReference type="EC" id="2.7.11.1"/>
    </reaction>
</comment>
<dbReference type="PANTHER" id="PTHR27002:SF926">
    <property type="entry name" value="OS07G0535800 PROTEIN"/>
    <property type="match status" value="1"/>
</dbReference>
<dbReference type="InterPro" id="IPR036426">
    <property type="entry name" value="Bulb-type_lectin_dom_sf"/>
</dbReference>
<keyword evidence="5" id="KW-0808">Transferase</keyword>
<dbReference type="OrthoDB" id="4062651at2759"/>
<reference evidence="19" key="1">
    <citation type="submission" date="2013-09" db="EMBL/GenBank/DDBJ databases">
        <title>Corchorus olitorius genome sequencing.</title>
        <authorList>
            <person name="Alam M."/>
            <person name="Haque M.S."/>
            <person name="Islam M.S."/>
            <person name="Emdad E.M."/>
            <person name="Islam M.M."/>
            <person name="Ahmed B."/>
            <person name="Halim A."/>
            <person name="Hossen Q.M.M."/>
            <person name="Hossain M.Z."/>
            <person name="Ahmed R."/>
            <person name="Khan M.M."/>
            <person name="Islam R."/>
            <person name="Rashid M.M."/>
            <person name="Khan S.A."/>
            <person name="Rahman M.S."/>
            <person name="Alam M."/>
            <person name="Yahiya A.S."/>
            <person name="Khan M.S."/>
            <person name="Azam M.S."/>
            <person name="Haque T."/>
            <person name="Lashkar M.Z.H."/>
            <person name="Akhand A.I."/>
            <person name="Morshed G."/>
            <person name="Roy S."/>
            <person name="Uddin K.S."/>
            <person name="Rabeya T."/>
            <person name="Hossain A.S."/>
            <person name="Chowdhury A."/>
            <person name="Snigdha A.R."/>
            <person name="Mortoza M.S."/>
            <person name="Matin S.A."/>
            <person name="Hoque S.M.E."/>
            <person name="Islam M.K."/>
            <person name="Roy D.K."/>
            <person name="Haider R."/>
            <person name="Moosa M.M."/>
            <person name="Elias S.M."/>
            <person name="Hasan A.M."/>
            <person name="Jahan S."/>
            <person name="Shafiuddin M."/>
            <person name="Mahmood N."/>
            <person name="Shommy N.S."/>
        </authorList>
    </citation>
    <scope>NUCLEOTIDE SEQUENCE [LARGE SCALE GENOMIC DNA]</scope>
    <source>
        <strain evidence="19">cv. O-4</strain>
    </source>
</reference>
<feature type="domain" description="Protein kinase" evidence="15">
    <location>
        <begin position="506"/>
        <end position="893"/>
    </location>
</feature>
<feature type="domain" description="Apple" evidence="17">
    <location>
        <begin position="331"/>
        <end position="401"/>
    </location>
</feature>
<keyword evidence="14" id="KW-0472">Membrane</keyword>
<evidence type="ECO:0000256" key="14">
    <source>
        <dbReference type="SAM" id="Phobius"/>
    </source>
</evidence>
<proteinExistence type="predicted"/>
<dbReference type="InterPro" id="IPR011009">
    <property type="entry name" value="Kinase-like_dom_sf"/>
</dbReference>
<evidence type="ECO:0000256" key="13">
    <source>
        <dbReference type="ARBA" id="ARBA00048679"/>
    </source>
</evidence>
<evidence type="ECO:0000313" key="19">
    <source>
        <dbReference type="Proteomes" id="UP000187203"/>
    </source>
</evidence>
<dbReference type="Pfam" id="PF01453">
    <property type="entry name" value="B_lectin"/>
    <property type="match status" value="2"/>
</dbReference>
<feature type="domain" description="Bulb-type lectin" evidence="16">
    <location>
        <begin position="752"/>
        <end position="881"/>
    </location>
</feature>